<dbReference type="AlphaFoldDB" id="A0A5K7X8L0"/>
<feature type="signal peptide" evidence="1">
    <location>
        <begin position="1"/>
        <end position="22"/>
    </location>
</feature>
<dbReference type="EMBL" id="AP021861">
    <property type="protein sequence ID" value="BBO32705.1"/>
    <property type="molecule type" value="Genomic_DNA"/>
</dbReference>
<dbReference type="Proteomes" id="UP000326837">
    <property type="component" value="Chromosome"/>
</dbReference>
<reference evidence="3" key="1">
    <citation type="submission" date="2019-10" db="EMBL/GenBank/DDBJ databases">
        <title>Lacipirellula parvula gen. nov., sp. nov., representing a lineage of planctomycetes widespread in freshwater anoxic habitats, and description of the family Lacipirellulaceae.</title>
        <authorList>
            <person name="Dedysh S.N."/>
            <person name="Kulichevskaya I.S."/>
            <person name="Beletsky A.V."/>
            <person name="Rakitin A.L."/>
            <person name="Mardanov A.V."/>
            <person name="Ivanova A.A."/>
            <person name="Saltykova V.X."/>
            <person name="Rijpstra W.I.C."/>
            <person name="Sinninghe Damste J.S."/>
            <person name="Ravin N.V."/>
        </authorList>
    </citation>
    <scope>NUCLEOTIDE SEQUENCE [LARGE SCALE GENOMIC DNA]</scope>
    <source>
        <strain evidence="3">PX69</strain>
    </source>
</reference>
<evidence type="ECO:0000256" key="1">
    <source>
        <dbReference type="SAM" id="SignalP"/>
    </source>
</evidence>
<sequence length="345" mass="37475">MNAKFSAAVAALALGMPSIAPAQQLMPSEIVGADSAVAPYEYASPPAIADQFVIDDPSCDVGCSEQLSCSDSCCEKAILCGLIKQSDHCFDSFISPMTNPVFFEDPRQLTEVRGIFLNHKVPLAAGGGDIQVYAAQARARITDRLSIIATKDGYAVSQNPVIADGWADVAAGLKYTIYSDAETQRLLSGGLTYEIPAGTPRTRQGNGDGEFHLFLTGGAQVLGYGHVISGSGFRLPADSSEESQMWYWSNHFDYQVLQKWYFLTEYNWYHWMSSGNNDFAPGIEGGDLFNFGSTGVAGNDIVTGAIGAKYKPNRHVEIGVAWELPLTERRDVLENRLTVDAILRY</sequence>
<keyword evidence="1" id="KW-0732">Signal</keyword>
<proteinExistence type="predicted"/>
<name>A0A5K7X8L0_9BACT</name>
<dbReference type="KEGG" id="lpav:PLANPX_2317"/>
<protein>
    <submittedName>
        <fullName evidence="2">Uncharacterized protein</fullName>
    </submittedName>
</protein>
<feature type="chain" id="PRO_5024861231" evidence="1">
    <location>
        <begin position="23"/>
        <end position="345"/>
    </location>
</feature>
<evidence type="ECO:0000313" key="3">
    <source>
        <dbReference type="Proteomes" id="UP000326837"/>
    </source>
</evidence>
<keyword evidence="3" id="KW-1185">Reference proteome</keyword>
<dbReference type="RefSeq" id="WP_232536362.1">
    <property type="nucleotide sequence ID" value="NZ_AP021861.1"/>
</dbReference>
<accession>A0A5K7X8L0</accession>
<gene>
    <name evidence="2" type="ORF">PLANPX_2317</name>
</gene>
<organism evidence="2 3">
    <name type="scientific">Lacipirellula parvula</name>
    <dbReference type="NCBI Taxonomy" id="2650471"/>
    <lineage>
        <taxon>Bacteria</taxon>
        <taxon>Pseudomonadati</taxon>
        <taxon>Planctomycetota</taxon>
        <taxon>Planctomycetia</taxon>
        <taxon>Pirellulales</taxon>
        <taxon>Lacipirellulaceae</taxon>
        <taxon>Lacipirellula</taxon>
    </lineage>
</organism>
<evidence type="ECO:0000313" key="2">
    <source>
        <dbReference type="EMBL" id="BBO32705.1"/>
    </source>
</evidence>